<keyword evidence="1" id="KW-0051">Antiviral defense</keyword>
<dbReference type="AlphaFoldDB" id="A0A7C3N7S7"/>
<sequence>MDNLKIQIDKKELEMPVKNEGNIEILTMKVKIAVENDSFLHIGSTPSPLTEKKAAVFKVDRTPVIPASSFKGALRNQMELLIIQNFSNLKTLFNIDNENKLKPCIPAPRPTKSEQELLNLGYRGSRVDKKYTGHCEIQVDEDEIKITNLGICPVCYFMGATGIMGFLRFSNFYPHEGDWLVDQTNIRIDRKTGTAAPKAKVDGEQIKPGTIFHGTIEITSKTPQGFEFGNPRKIGDTVIDLWLEKWQESNINNRKKVLIETFLVPAIYNIKLLGGQKSKGSGKVKVEIEG</sequence>
<feature type="domain" description="CRISPR type III-associated protein" evidence="2">
    <location>
        <begin position="38"/>
        <end position="285"/>
    </location>
</feature>
<dbReference type="PANTHER" id="PTHR35579:SF3">
    <property type="entry name" value="CRISPR SYSTEM CMS ENDORIBONUCLEASE CSM3"/>
    <property type="match status" value="1"/>
</dbReference>
<accession>A0A7C3N7S7</accession>
<proteinExistence type="predicted"/>
<dbReference type="Pfam" id="PF03787">
    <property type="entry name" value="RAMPs"/>
    <property type="match status" value="1"/>
</dbReference>
<dbReference type="InterPro" id="IPR005537">
    <property type="entry name" value="RAMP_III_fam"/>
</dbReference>
<dbReference type="PANTHER" id="PTHR35579">
    <property type="entry name" value="CRISPR SYSTEM CMS ENDORIBONUCLEASE CSM3"/>
    <property type="match status" value="1"/>
</dbReference>
<gene>
    <name evidence="3" type="ORF">ENS15_07035</name>
</gene>
<evidence type="ECO:0000259" key="2">
    <source>
        <dbReference type="Pfam" id="PF03787"/>
    </source>
</evidence>
<organism evidence="3">
    <name type="scientific">candidate division WOR-3 bacterium</name>
    <dbReference type="NCBI Taxonomy" id="2052148"/>
    <lineage>
        <taxon>Bacteria</taxon>
        <taxon>Bacteria division WOR-3</taxon>
    </lineage>
</organism>
<dbReference type="EMBL" id="DSTT01000006">
    <property type="protein sequence ID" value="HFK24380.1"/>
    <property type="molecule type" value="Genomic_DNA"/>
</dbReference>
<evidence type="ECO:0000313" key="3">
    <source>
        <dbReference type="EMBL" id="HFK24380.1"/>
    </source>
</evidence>
<reference evidence="3" key="1">
    <citation type="journal article" date="2020" name="mSystems">
        <title>Genome- and Community-Level Interaction Insights into Carbon Utilization and Element Cycling Functions of Hydrothermarchaeota in Hydrothermal Sediment.</title>
        <authorList>
            <person name="Zhou Z."/>
            <person name="Liu Y."/>
            <person name="Xu W."/>
            <person name="Pan J."/>
            <person name="Luo Z.H."/>
            <person name="Li M."/>
        </authorList>
    </citation>
    <scope>NUCLEOTIDE SEQUENCE [LARGE SCALE GENOMIC DNA]</scope>
    <source>
        <strain evidence="3">SpSt-464</strain>
    </source>
</reference>
<protein>
    <recommendedName>
        <fullName evidence="2">CRISPR type III-associated protein domain-containing protein</fullName>
    </recommendedName>
</protein>
<comment type="caution">
    <text evidence="3">The sequence shown here is derived from an EMBL/GenBank/DDBJ whole genome shotgun (WGS) entry which is preliminary data.</text>
</comment>
<dbReference type="GO" id="GO:0051607">
    <property type="term" value="P:defense response to virus"/>
    <property type="evidence" value="ECO:0007669"/>
    <property type="project" value="UniProtKB-KW"/>
</dbReference>
<dbReference type="CDD" id="cd09726">
    <property type="entry name" value="RAMP_I_III"/>
    <property type="match status" value="1"/>
</dbReference>
<dbReference type="InterPro" id="IPR052216">
    <property type="entry name" value="CRISPR_Csm3_endoribonuclease"/>
</dbReference>
<evidence type="ECO:0000256" key="1">
    <source>
        <dbReference type="ARBA" id="ARBA00023118"/>
    </source>
</evidence>
<name>A0A7C3N7S7_UNCW3</name>